<dbReference type="CDD" id="cd04301">
    <property type="entry name" value="NAT_SF"/>
    <property type="match status" value="1"/>
</dbReference>
<dbReference type="Pfam" id="PF00583">
    <property type="entry name" value="Acetyltransf_1"/>
    <property type="match status" value="1"/>
</dbReference>
<keyword evidence="2" id="KW-0012">Acyltransferase</keyword>
<keyword evidence="6" id="KW-1185">Reference proteome</keyword>
<dbReference type="AlphaFoldDB" id="A0AAQ3M417"/>
<dbReference type="InterPro" id="IPR000182">
    <property type="entry name" value="GNAT_dom"/>
</dbReference>
<dbReference type="InterPro" id="IPR016181">
    <property type="entry name" value="Acyl_CoA_acyltransferase"/>
</dbReference>
<dbReference type="SUPFAM" id="SSF55729">
    <property type="entry name" value="Acyl-CoA N-acyltransferases (Nat)"/>
    <property type="match status" value="1"/>
</dbReference>
<protein>
    <recommendedName>
        <fullName evidence="4">N-acetyltransferase domain-containing protein</fullName>
    </recommendedName>
</protein>
<dbReference type="PANTHER" id="PTHR43420">
    <property type="entry name" value="ACETYLTRANSFERASE"/>
    <property type="match status" value="1"/>
</dbReference>
<feature type="compositionally biased region" description="Basic and acidic residues" evidence="3">
    <location>
        <begin position="130"/>
        <end position="140"/>
    </location>
</feature>
<dbReference type="InterPro" id="IPR050680">
    <property type="entry name" value="YpeA/RimI_acetyltransf"/>
</dbReference>
<feature type="domain" description="N-acetyltransferase" evidence="4">
    <location>
        <begin position="147"/>
        <end position="211"/>
    </location>
</feature>
<evidence type="ECO:0000313" key="6">
    <source>
        <dbReference type="Proteomes" id="UP001303373"/>
    </source>
</evidence>
<evidence type="ECO:0000256" key="2">
    <source>
        <dbReference type="ARBA" id="ARBA00023315"/>
    </source>
</evidence>
<dbReference type="GO" id="GO:0016747">
    <property type="term" value="F:acyltransferase activity, transferring groups other than amino-acyl groups"/>
    <property type="evidence" value="ECO:0007669"/>
    <property type="project" value="InterPro"/>
</dbReference>
<gene>
    <name evidence="5" type="ORF">R9X50_00231500</name>
</gene>
<sequence length="246" mass="27443">MSSSYETVALPRLSQNAQDEQSLALATKFRELRLKSLQTDPKAFGSSYEVEISRGLDQSIDRLSNPKAVVFVAIDTSNTSHLSPAGNELDRLLRVPWVGMVGLLGPQEGNSEHVSAKQDPYARMTASDDDSGRSDNKNDSETSDELPWHYVLNGTYVSNEARGHGLGRRLVSAAIDRAHDDARAGRRNLICTVLVDDDNPRARTTYERCGFDYDGEEEYLQQPRKVLGETEPKLSTAVRMRLKRKM</sequence>
<keyword evidence="1" id="KW-0808">Transferase</keyword>
<dbReference type="Proteomes" id="UP001303373">
    <property type="component" value="Chromosome 3"/>
</dbReference>
<accession>A0AAQ3M417</accession>
<organism evidence="5 6">
    <name type="scientific">Acrodontium crateriforme</name>
    <dbReference type="NCBI Taxonomy" id="150365"/>
    <lineage>
        <taxon>Eukaryota</taxon>
        <taxon>Fungi</taxon>
        <taxon>Dikarya</taxon>
        <taxon>Ascomycota</taxon>
        <taxon>Pezizomycotina</taxon>
        <taxon>Dothideomycetes</taxon>
        <taxon>Dothideomycetidae</taxon>
        <taxon>Mycosphaerellales</taxon>
        <taxon>Teratosphaeriaceae</taxon>
        <taxon>Acrodontium</taxon>
    </lineage>
</organism>
<name>A0AAQ3M417_9PEZI</name>
<reference evidence="5 6" key="1">
    <citation type="submission" date="2023-11" db="EMBL/GenBank/DDBJ databases">
        <title>An acidophilic fungus is an integral part of prey digestion in a carnivorous sundew plant.</title>
        <authorList>
            <person name="Tsai I.J."/>
        </authorList>
    </citation>
    <scope>NUCLEOTIDE SEQUENCE [LARGE SCALE GENOMIC DNA]</scope>
    <source>
        <strain evidence="5">169a</strain>
    </source>
</reference>
<evidence type="ECO:0000256" key="1">
    <source>
        <dbReference type="ARBA" id="ARBA00022679"/>
    </source>
</evidence>
<dbReference type="EMBL" id="CP138582">
    <property type="protein sequence ID" value="WPG99500.1"/>
    <property type="molecule type" value="Genomic_DNA"/>
</dbReference>
<evidence type="ECO:0000313" key="5">
    <source>
        <dbReference type="EMBL" id="WPG99500.1"/>
    </source>
</evidence>
<feature type="region of interest" description="Disordered" evidence="3">
    <location>
        <begin position="106"/>
        <end position="145"/>
    </location>
</feature>
<dbReference type="Gene3D" id="3.40.630.30">
    <property type="match status" value="1"/>
</dbReference>
<evidence type="ECO:0000256" key="3">
    <source>
        <dbReference type="SAM" id="MobiDB-lite"/>
    </source>
</evidence>
<evidence type="ECO:0000259" key="4">
    <source>
        <dbReference type="Pfam" id="PF00583"/>
    </source>
</evidence>
<proteinExistence type="predicted"/>